<dbReference type="VEuPathDB" id="VectorBase:ISCW017116"/>
<reference evidence="4" key="2">
    <citation type="submission" date="2020-05" db="UniProtKB">
        <authorList>
            <consortium name="EnsemblMetazoa"/>
        </authorList>
    </citation>
    <scope>IDENTIFICATION</scope>
    <source>
        <strain evidence="4">wikel</strain>
    </source>
</reference>
<dbReference type="EMBL" id="DS689419">
    <property type="protein sequence ID" value="EEC04609.1"/>
    <property type="molecule type" value="Genomic_DNA"/>
</dbReference>
<reference evidence="3 5" key="1">
    <citation type="submission" date="2008-03" db="EMBL/GenBank/DDBJ databases">
        <title>Annotation of Ixodes scapularis.</title>
        <authorList>
            <consortium name="Ixodes scapularis Genome Project Consortium"/>
            <person name="Caler E."/>
            <person name="Hannick L.I."/>
            <person name="Bidwell S."/>
            <person name="Joardar V."/>
            <person name="Thiagarajan M."/>
            <person name="Amedeo P."/>
            <person name="Galinsky K.J."/>
            <person name="Schobel S."/>
            <person name="Inman J."/>
            <person name="Hostetler J."/>
            <person name="Miller J."/>
            <person name="Hammond M."/>
            <person name="Megy K."/>
            <person name="Lawson D."/>
            <person name="Kodira C."/>
            <person name="Sutton G."/>
            <person name="Meyer J."/>
            <person name="Hill C.A."/>
            <person name="Birren B."/>
            <person name="Nene V."/>
            <person name="Collins F."/>
            <person name="Alarcon-Chaidez F."/>
            <person name="Wikel S."/>
            <person name="Strausberg R."/>
        </authorList>
    </citation>
    <scope>NUCLEOTIDE SEQUENCE [LARGE SCALE GENOMIC DNA]</scope>
    <source>
        <strain evidence="5">Wikel</strain>
        <strain evidence="3">Wikel colony</strain>
    </source>
</reference>
<organism>
    <name type="scientific">Ixodes scapularis</name>
    <name type="common">Black-legged tick</name>
    <name type="synonym">Deer tick</name>
    <dbReference type="NCBI Taxonomy" id="6945"/>
    <lineage>
        <taxon>Eukaryota</taxon>
        <taxon>Metazoa</taxon>
        <taxon>Ecdysozoa</taxon>
        <taxon>Arthropoda</taxon>
        <taxon>Chelicerata</taxon>
        <taxon>Arachnida</taxon>
        <taxon>Acari</taxon>
        <taxon>Parasitiformes</taxon>
        <taxon>Ixodida</taxon>
        <taxon>Ixodoidea</taxon>
        <taxon>Ixodidae</taxon>
        <taxon>Ixodinae</taxon>
        <taxon>Ixodes</taxon>
    </lineage>
</organism>
<gene>
    <name evidence="3" type="ORF">IscW_ISCW017116</name>
</gene>
<proteinExistence type="predicted"/>
<feature type="signal peptide" evidence="2">
    <location>
        <begin position="1"/>
        <end position="20"/>
    </location>
</feature>
<keyword evidence="5" id="KW-1185">Reference proteome</keyword>
<dbReference type="PaxDb" id="6945-B7PDD7"/>
<feature type="region of interest" description="Disordered" evidence="1">
    <location>
        <begin position="112"/>
        <end position="132"/>
    </location>
</feature>
<dbReference type="InParanoid" id="B7PDD7"/>
<evidence type="ECO:0000313" key="4">
    <source>
        <dbReference type="EnsemblMetazoa" id="ISCW017116-PA"/>
    </source>
</evidence>
<accession>B7PDD7</accession>
<dbReference type="AlphaFoldDB" id="B7PDD7"/>
<keyword evidence="2" id="KW-0732">Signal</keyword>
<dbReference type="HOGENOM" id="CLU_1788983_0_0_1"/>
<dbReference type="VEuPathDB" id="VectorBase:ISCI017116"/>
<sequence>MVLWETCAVVFLLVAQHCRSGRERIKTYTAGGATDSELLANFRRCQRMCNRVLSNTSLLGVMVGIGENLQNATVTVGTGIRGGIQGVATGVRKGTAAIVDNVRKNIQGVRNGIQSQHPETKDTADEPDSMAINHDAYHPTMIAVK</sequence>
<dbReference type="EMBL" id="ABJB010828705">
    <property type="status" value="NOT_ANNOTATED_CDS"/>
    <property type="molecule type" value="Genomic_DNA"/>
</dbReference>
<feature type="chain" id="PRO_5014567983" description="Secreted protein" evidence="2">
    <location>
        <begin position="21"/>
        <end position="145"/>
    </location>
</feature>
<protein>
    <recommendedName>
        <fullName evidence="6">Secreted protein</fullName>
    </recommendedName>
</protein>
<evidence type="ECO:0000313" key="3">
    <source>
        <dbReference type="EMBL" id="EEC04609.1"/>
    </source>
</evidence>
<dbReference type="Proteomes" id="UP000001555">
    <property type="component" value="Unassembled WGS sequence"/>
</dbReference>
<evidence type="ECO:0000313" key="5">
    <source>
        <dbReference type="Proteomes" id="UP000001555"/>
    </source>
</evidence>
<name>B7PDD7_IXOSC</name>
<dbReference type="EnsemblMetazoa" id="ISCW017116-RA">
    <property type="protein sequence ID" value="ISCW017116-PA"/>
    <property type="gene ID" value="ISCW017116"/>
</dbReference>
<dbReference type="OrthoDB" id="6496650at2759"/>
<dbReference type="VEuPathDB" id="VectorBase:ISCP_004152"/>
<evidence type="ECO:0000256" key="1">
    <source>
        <dbReference type="SAM" id="MobiDB-lite"/>
    </source>
</evidence>
<evidence type="ECO:0008006" key="6">
    <source>
        <dbReference type="Google" id="ProtNLM"/>
    </source>
</evidence>
<evidence type="ECO:0000256" key="2">
    <source>
        <dbReference type="SAM" id="SignalP"/>
    </source>
</evidence>